<dbReference type="PANTHER" id="PTHR12429:SF8">
    <property type="entry name" value="NEURALIZED-LIKE PROTEIN 2"/>
    <property type="match status" value="1"/>
</dbReference>
<dbReference type="Proteomes" id="UP000594262">
    <property type="component" value="Unplaced"/>
</dbReference>
<dbReference type="InterPro" id="IPR037962">
    <property type="entry name" value="Neuralized"/>
</dbReference>
<feature type="domain" description="NHR" evidence="1">
    <location>
        <begin position="1"/>
        <end position="170"/>
    </location>
</feature>
<dbReference type="FunFam" id="2.60.120.920:FF:000001">
    <property type="entry name" value="neuralized-like protein 4 isoform X1"/>
    <property type="match status" value="1"/>
</dbReference>
<dbReference type="GeneID" id="136821173"/>
<dbReference type="SMART" id="SM00588">
    <property type="entry name" value="NEUZ"/>
    <property type="match status" value="1"/>
</dbReference>
<dbReference type="PANTHER" id="PTHR12429">
    <property type="entry name" value="NEURALIZED"/>
    <property type="match status" value="1"/>
</dbReference>
<dbReference type="GeneID" id="136803621"/>
<keyword evidence="3" id="KW-1185">Reference proteome</keyword>
<evidence type="ECO:0000313" key="2">
    <source>
        <dbReference type="EnsemblMetazoa" id="CLYHEMP008912.1"/>
    </source>
</evidence>
<dbReference type="Gene3D" id="2.60.120.920">
    <property type="match status" value="1"/>
</dbReference>
<protein>
    <recommendedName>
        <fullName evidence="1">NHR domain-containing protein</fullName>
    </recommendedName>
</protein>
<dbReference type="InterPro" id="IPR043136">
    <property type="entry name" value="B30.2/SPRY_sf"/>
</dbReference>
<dbReference type="OrthoDB" id="49113at2759"/>
<dbReference type="CDD" id="cd12887">
    <property type="entry name" value="SPRY_NHR_like"/>
    <property type="match status" value="1"/>
</dbReference>
<accession>A0A7M5UCE5</accession>
<evidence type="ECO:0000259" key="1">
    <source>
        <dbReference type="PROSITE" id="PS51065"/>
    </source>
</evidence>
<dbReference type="GO" id="GO:0061630">
    <property type="term" value="F:ubiquitin protein ligase activity"/>
    <property type="evidence" value="ECO:0007669"/>
    <property type="project" value="TreeGrafter"/>
</dbReference>
<dbReference type="RefSeq" id="XP_066916445.1">
    <property type="nucleotide sequence ID" value="XM_067060344.1"/>
</dbReference>
<dbReference type="RefSeq" id="XP_066933505.1">
    <property type="nucleotide sequence ID" value="XM_067077404.1"/>
</dbReference>
<organism evidence="2 3">
    <name type="scientific">Clytia hemisphaerica</name>
    <dbReference type="NCBI Taxonomy" id="252671"/>
    <lineage>
        <taxon>Eukaryota</taxon>
        <taxon>Metazoa</taxon>
        <taxon>Cnidaria</taxon>
        <taxon>Hydrozoa</taxon>
        <taxon>Hydroidolina</taxon>
        <taxon>Leptothecata</taxon>
        <taxon>Obeliida</taxon>
        <taxon>Clytiidae</taxon>
        <taxon>Clytia</taxon>
    </lineage>
</organism>
<sequence>MKFHERCGKSISFSKTRDCAERKEGYDNGIVFSCKPLKKSQIFEVKIDAIEEKWAGSIRLGVTTADPNDLPYFRTVTDIHSSSEHNSMFWVCCGSKLFHGSQEFAINKSLYGLSGVSDIIGIQVRQNGQMHTYKNGVHVENVAEGLPVDVDLYVIVDIYGAVTKVSCLQDKVLSLKEHSRRVIQNIIKDENDIDDLNIPKVLKVFLKL</sequence>
<dbReference type="EnsemblMetazoa" id="CLYHEMT008912.1">
    <property type="protein sequence ID" value="CLYHEMP008912.1"/>
    <property type="gene ID" value="CLYHEMG008912"/>
</dbReference>
<proteinExistence type="predicted"/>
<dbReference type="PROSITE" id="PS51065">
    <property type="entry name" value="NHR"/>
    <property type="match status" value="1"/>
</dbReference>
<reference evidence="2" key="1">
    <citation type="submission" date="2021-01" db="UniProtKB">
        <authorList>
            <consortium name="EnsemblMetazoa"/>
        </authorList>
    </citation>
    <scope>IDENTIFICATION</scope>
</reference>
<dbReference type="Pfam" id="PF07177">
    <property type="entry name" value="Neuralized"/>
    <property type="match status" value="1"/>
</dbReference>
<dbReference type="AlphaFoldDB" id="A0A7M5UCE5"/>
<evidence type="ECO:0000313" key="3">
    <source>
        <dbReference type="Proteomes" id="UP000594262"/>
    </source>
</evidence>
<name>A0A7M5UCE5_9CNID</name>
<dbReference type="EnsemblMetazoa" id="CLYHEMT015399.1">
    <property type="protein sequence ID" value="CLYHEMP015399.1"/>
    <property type="gene ID" value="CLYHEMG015399"/>
</dbReference>
<dbReference type="InterPro" id="IPR006573">
    <property type="entry name" value="NHR_dom"/>
</dbReference>